<dbReference type="EMBL" id="CP013729">
    <property type="protein sequence ID" value="ALV09221.1"/>
    <property type="molecule type" value="Genomic_DNA"/>
</dbReference>
<reference evidence="1 2" key="1">
    <citation type="submission" date="2015-12" db="EMBL/GenBank/DDBJ databases">
        <title>Complete genome of Roseateles depolymerans KCTC 42856.</title>
        <authorList>
            <person name="Kim K.M."/>
        </authorList>
    </citation>
    <scope>NUCLEOTIDE SEQUENCE [LARGE SCALE GENOMIC DNA]</scope>
    <source>
        <strain evidence="1 2">KCTC 42856</strain>
    </source>
</reference>
<gene>
    <name evidence="1" type="ORF">RD2015_4783</name>
</gene>
<organism evidence="1 2">
    <name type="scientific">Roseateles depolymerans</name>
    <dbReference type="NCBI Taxonomy" id="76731"/>
    <lineage>
        <taxon>Bacteria</taxon>
        <taxon>Pseudomonadati</taxon>
        <taxon>Pseudomonadota</taxon>
        <taxon>Betaproteobacteria</taxon>
        <taxon>Burkholderiales</taxon>
        <taxon>Sphaerotilaceae</taxon>
        <taxon>Roseateles</taxon>
    </lineage>
</organism>
<name>A0A0U3E774_9BURK</name>
<protein>
    <submittedName>
        <fullName evidence="1">Uncharacterized protein</fullName>
    </submittedName>
</protein>
<evidence type="ECO:0000313" key="2">
    <source>
        <dbReference type="Proteomes" id="UP000060699"/>
    </source>
</evidence>
<proteinExistence type="predicted"/>
<accession>A0A0U3E774</accession>
<dbReference type="Proteomes" id="UP000060699">
    <property type="component" value="Chromosome"/>
</dbReference>
<dbReference type="KEGG" id="rdp:RD2015_4783"/>
<dbReference type="AlphaFoldDB" id="A0A0U3E774"/>
<keyword evidence="2" id="KW-1185">Reference proteome</keyword>
<sequence length="78" mass="8676">MPRQGTPLHVWLQDTGLLGGRWIVAAELGEKPVASEESQAPAFRTAKFIWGFVSLIGLGVAFVLWYFAPFERLDAQET</sequence>
<evidence type="ECO:0000313" key="1">
    <source>
        <dbReference type="EMBL" id="ALV09221.1"/>
    </source>
</evidence>